<dbReference type="SMART" id="SM00091">
    <property type="entry name" value="PAS"/>
    <property type="match status" value="1"/>
</dbReference>
<comment type="catalytic activity">
    <reaction evidence="1">
        <text>ATP + protein L-histidine = ADP + protein N-phospho-L-histidine.</text>
        <dbReference type="EC" id="2.7.13.3"/>
    </reaction>
</comment>
<evidence type="ECO:0000259" key="7">
    <source>
        <dbReference type="PROSITE" id="PS50109"/>
    </source>
</evidence>
<evidence type="ECO:0000256" key="6">
    <source>
        <dbReference type="SAM" id="Coils"/>
    </source>
</evidence>
<evidence type="ECO:0000256" key="1">
    <source>
        <dbReference type="ARBA" id="ARBA00000085"/>
    </source>
</evidence>
<dbReference type="Proteomes" id="UP001526426">
    <property type="component" value="Unassembled WGS sequence"/>
</dbReference>
<dbReference type="EC" id="2.7.13.3" evidence="2"/>
<feature type="domain" description="Histidine kinase" evidence="7">
    <location>
        <begin position="182"/>
        <end position="440"/>
    </location>
</feature>
<keyword evidence="4 8" id="KW-0808">Transferase</keyword>
<dbReference type="SMART" id="SM00388">
    <property type="entry name" value="HisKA"/>
    <property type="match status" value="1"/>
</dbReference>
<organism evidence="8 9">
    <name type="scientific">Spirulina subsalsa FACHB-351</name>
    <dbReference type="NCBI Taxonomy" id="234711"/>
    <lineage>
        <taxon>Bacteria</taxon>
        <taxon>Bacillati</taxon>
        <taxon>Cyanobacteriota</taxon>
        <taxon>Cyanophyceae</taxon>
        <taxon>Spirulinales</taxon>
        <taxon>Spirulinaceae</taxon>
        <taxon>Spirulina</taxon>
    </lineage>
</organism>
<dbReference type="InterPro" id="IPR035965">
    <property type="entry name" value="PAS-like_dom_sf"/>
</dbReference>
<keyword evidence="5" id="KW-0902">Two-component regulatory system</keyword>
<dbReference type="SUPFAM" id="SSF47384">
    <property type="entry name" value="Homodimeric domain of signal transducing histidine kinase"/>
    <property type="match status" value="1"/>
</dbReference>
<keyword evidence="9" id="KW-1185">Reference proteome</keyword>
<dbReference type="Gene3D" id="3.30.565.10">
    <property type="entry name" value="Histidine kinase-like ATPase, C-terminal domain"/>
    <property type="match status" value="1"/>
</dbReference>
<keyword evidence="6" id="KW-0175">Coiled coil</keyword>
<dbReference type="SMART" id="SM00387">
    <property type="entry name" value="HATPase_c"/>
    <property type="match status" value="1"/>
</dbReference>
<dbReference type="CDD" id="cd00130">
    <property type="entry name" value="PAS"/>
    <property type="match status" value="1"/>
</dbReference>
<evidence type="ECO:0000256" key="4">
    <source>
        <dbReference type="ARBA" id="ARBA00022777"/>
    </source>
</evidence>
<dbReference type="PROSITE" id="PS50109">
    <property type="entry name" value="HIS_KIN"/>
    <property type="match status" value="1"/>
</dbReference>
<evidence type="ECO:0000313" key="9">
    <source>
        <dbReference type="Proteomes" id="UP001526426"/>
    </source>
</evidence>
<evidence type="ECO:0000313" key="8">
    <source>
        <dbReference type="EMBL" id="MCW6035423.1"/>
    </source>
</evidence>
<dbReference type="GO" id="GO:0016301">
    <property type="term" value="F:kinase activity"/>
    <property type="evidence" value="ECO:0007669"/>
    <property type="project" value="UniProtKB-KW"/>
</dbReference>
<dbReference type="InterPro" id="IPR003594">
    <property type="entry name" value="HATPase_dom"/>
</dbReference>
<proteinExistence type="predicted"/>
<sequence>MTPEQFLDFARVLPEPLLLVSIQGEILNLNQGSAKLLQRNRKELRGLHLFDLVEETGEQVQNYLQTCGRSRQLVLGSLTFALPNGESLLCRGEGGVLQPASGDSPALILLRLEKRAAANLDFAVLNRKIDELSQEIRRRQQIESQLVEKNQQLTDTLEQLKTTQFKLIQTEKMSSLGQLVAGISHEINNPVSFILGNLSHAEEYVQNLVQLVRFYEQEYPHPAANIEAYKQEIDLDFILKDLDSLLGSMRMGTQRILEIVKSLRNFSRLDQSDVKRVDIHEGIESTLVILRNRLQTSLRGAAIEVIRDYGDLPLIHCYPGQLNQVFMNLISNGIDALIEADLERNSEEIEQYPAQLCISTQQIEGEQIRITIKDNGLGICDKVCPHIFDPFFTTKPVGKGTGLGLSISYKIITDLHQGQLVCHSVPGKGSEFRVEIPIEQRVSKAQGQSVQRVNDVYLVS</sequence>
<keyword evidence="3" id="KW-0597">Phosphoprotein</keyword>
<evidence type="ECO:0000256" key="5">
    <source>
        <dbReference type="ARBA" id="ARBA00023012"/>
    </source>
</evidence>
<dbReference type="InterPro" id="IPR005467">
    <property type="entry name" value="His_kinase_dom"/>
</dbReference>
<dbReference type="PANTHER" id="PTHR43065">
    <property type="entry name" value="SENSOR HISTIDINE KINASE"/>
    <property type="match status" value="1"/>
</dbReference>
<keyword evidence="4 8" id="KW-0418">Kinase</keyword>
<dbReference type="InterPro" id="IPR004358">
    <property type="entry name" value="Sig_transdc_His_kin-like_C"/>
</dbReference>
<dbReference type="RefSeq" id="WP_265263109.1">
    <property type="nucleotide sequence ID" value="NZ_JAIHOM010000013.1"/>
</dbReference>
<protein>
    <recommendedName>
        <fullName evidence="2">histidine kinase</fullName>
        <ecNumber evidence="2">2.7.13.3</ecNumber>
    </recommendedName>
</protein>
<dbReference type="SUPFAM" id="SSF55874">
    <property type="entry name" value="ATPase domain of HSP90 chaperone/DNA topoisomerase II/histidine kinase"/>
    <property type="match status" value="1"/>
</dbReference>
<evidence type="ECO:0000256" key="2">
    <source>
        <dbReference type="ARBA" id="ARBA00012438"/>
    </source>
</evidence>
<gene>
    <name evidence="8" type="ORF">K4A83_03915</name>
</gene>
<name>A0ABT3L1R5_9CYAN</name>
<dbReference type="InterPro" id="IPR036890">
    <property type="entry name" value="HATPase_C_sf"/>
</dbReference>
<dbReference type="Pfam" id="PF02518">
    <property type="entry name" value="HATPase_c"/>
    <property type="match status" value="1"/>
</dbReference>
<dbReference type="InterPro" id="IPR003661">
    <property type="entry name" value="HisK_dim/P_dom"/>
</dbReference>
<dbReference type="Gene3D" id="1.10.287.130">
    <property type="match status" value="1"/>
</dbReference>
<dbReference type="InterPro" id="IPR036097">
    <property type="entry name" value="HisK_dim/P_sf"/>
</dbReference>
<dbReference type="InterPro" id="IPR000014">
    <property type="entry name" value="PAS"/>
</dbReference>
<evidence type="ECO:0000256" key="3">
    <source>
        <dbReference type="ARBA" id="ARBA00022553"/>
    </source>
</evidence>
<dbReference type="CDD" id="cd00082">
    <property type="entry name" value="HisKA"/>
    <property type="match status" value="1"/>
</dbReference>
<reference evidence="8 9" key="1">
    <citation type="submission" date="2021-08" db="EMBL/GenBank/DDBJ databases">
        <title>Draft genome sequence of Spirulina subsalsa with high tolerance to salinity and hype-accumulation of phycocyanin.</title>
        <authorList>
            <person name="Pei H."/>
            <person name="Jiang L."/>
        </authorList>
    </citation>
    <scope>NUCLEOTIDE SEQUENCE [LARGE SCALE GENOMIC DNA]</scope>
    <source>
        <strain evidence="8 9">FACHB-351</strain>
    </source>
</reference>
<dbReference type="PRINTS" id="PR00344">
    <property type="entry name" value="BCTRLSENSOR"/>
</dbReference>
<dbReference type="EMBL" id="JAIHOM010000013">
    <property type="protein sequence ID" value="MCW6035423.1"/>
    <property type="molecule type" value="Genomic_DNA"/>
</dbReference>
<accession>A0ABT3L1R5</accession>
<dbReference type="PANTHER" id="PTHR43065:SF50">
    <property type="entry name" value="HISTIDINE KINASE"/>
    <property type="match status" value="1"/>
</dbReference>
<comment type="caution">
    <text evidence="8">The sequence shown here is derived from an EMBL/GenBank/DDBJ whole genome shotgun (WGS) entry which is preliminary data.</text>
</comment>
<dbReference type="SUPFAM" id="SSF55785">
    <property type="entry name" value="PYP-like sensor domain (PAS domain)"/>
    <property type="match status" value="1"/>
</dbReference>
<feature type="coiled-coil region" evidence="6">
    <location>
        <begin position="115"/>
        <end position="163"/>
    </location>
</feature>